<reference evidence="9 10" key="1">
    <citation type="journal article" date="2020" name="Insects">
        <title>Bacteria Belonging to Pseudomonas typographi sp. nov. from the Bark Beetle Ips typographus Have Genomic Potential to Aid in the Host Ecology.</title>
        <authorList>
            <person name="Peral-Aranega E."/>
            <person name="Saati-Santamaria Z."/>
            <person name="Kolarik M."/>
            <person name="Rivas R."/>
            <person name="Garcia-Fraile P."/>
        </authorList>
    </citation>
    <scope>NUCLEOTIDE SEQUENCE [LARGE SCALE GENOMIC DNA]</scope>
    <source>
        <strain evidence="9 10">CA3A</strain>
    </source>
</reference>
<dbReference type="SUPFAM" id="SSF56281">
    <property type="entry name" value="Metallo-hydrolase/oxidoreductase"/>
    <property type="match status" value="1"/>
</dbReference>
<sequence>MELLFLGTSAGVPTRGRNVSATALLPANRKGWCLVDCGEGTQHQVLRTPLSLHDLDAVFITHVHGDHCFGLPGLFSSAGMSGRTRPLKLVAPAALEPWLAMTLEVSHSTLPFEVEFQAVESFGGVAVAEWSVTTLALSHRVPCWAYVFTEAKPEPRLDVQRLAAEGIPRGALWGQLAQGQTVVWQGRLLQGNDYRLAGRMAQRVVICGDNDTPALLREACGQAQVLVHEATYTQSVLEAGKQGYGHSSAQAVARMAEQAGLANLVLTHFSPRYQAAGGSGASIDDIRQEAAAAYRGRLWLARDLAHYRLARNGLLEAVAPPPG</sequence>
<keyword evidence="4 8" id="KW-0479">Metal-binding</keyword>
<accession>A0ABR7Z0D4</accession>
<feature type="binding site" evidence="8">
    <location>
        <position position="66"/>
    </location>
    <ligand>
        <name>Zn(2+)</name>
        <dbReference type="ChEBI" id="CHEBI:29105"/>
        <label>2</label>
        <note>catalytic</note>
    </ligand>
</feature>
<keyword evidence="3 8" id="KW-0540">Nuclease</keyword>
<keyword evidence="7 8" id="KW-0862">Zinc</keyword>
<evidence type="ECO:0000256" key="8">
    <source>
        <dbReference type="HAMAP-Rule" id="MF_01818"/>
    </source>
</evidence>
<comment type="catalytic activity">
    <reaction evidence="8">
        <text>Endonucleolytic cleavage of RNA, removing extra 3' nucleotides from tRNA precursor, generating 3' termini of tRNAs. A 3'-hydroxy group is left at the tRNA terminus and a 5'-phosphoryl group is left at the trailer molecule.</text>
        <dbReference type="EC" id="3.1.26.11"/>
    </reaction>
</comment>
<keyword evidence="5 8" id="KW-0255">Endonuclease</keyword>
<dbReference type="HAMAP" id="MF_01818">
    <property type="entry name" value="RNase_Z_BN"/>
    <property type="match status" value="1"/>
</dbReference>
<protein>
    <recommendedName>
        <fullName evidence="8">Ribonuclease Z</fullName>
        <shortName evidence="8">RNase Z</shortName>
        <ecNumber evidence="8">3.1.26.11</ecNumber>
    </recommendedName>
    <alternativeName>
        <fullName evidence="8">tRNA 3 endonuclease</fullName>
    </alternativeName>
    <alternativeName>
        <fullName evidence="8">tRNase Z</fullName>
    </alternativeName>
</protein>
<comment type="similarity">
    <text evidence="8">Belongs to the RNase Z family.</text>
</comment>
<evidence type="ECO:0000256" key="2">
    <source>
        <dbReference type="ARBA" id="ARBA00022694"/>
    </source>
</evidence>
<evidence type="ECO:0000256" key="7">
    <source>
        <dbReference type="ARBA" id="ARBA00022833"/>
    </source>
</evidence>
<evidence type="ECO:0000256" key="1">
    <source>
        <dbReference type="ARBA" id="ARBA00011738"/>
    </source>
</evidence>
<dbReference type="Pfam" id="PF23023">
    <property type="entry name" value="Anti-Pycsar_Apyc1"/>
    <property type="match status" value="1"/>
</dbReference>
<gene>
    <name evidence="8" type="primary">rnz</name>
    <name evidence="9" type="ORF">HAQ05_08915</name>
</gene>
<evidence type="ECO:0000256" key="3">
    <source>
        <dbReference type="ARBA" id="ARBA00022722"/>
    </source>
</evidence>
<feature type="binding site" evidence="8">
    <location>
        <position position="209"/>
    </location>
    <ligand>
        <name>Zn(2+)</name>
        <dbReference type="ChEBI" id="CHEBI:29105"/>
        <label>2</label>
        <note>catalytic</note>
    </ligand>
</feature>
<dbReference type="EC" id="3.1.26.11" evidence="8"/>
<evidence type="ECO:0000256" key="4">
    <source>
        <dbReference type="ARBA" id="ARBA00022723"/>
    </source>
</evidence>
<feature type="active site" description="Proton acceptor" evidence="8">
    <location>
        <position position="66"/>
    </location>
</feature>
<keyword evidence="10" id="KW-1185">Reference proteome</keyword>
<keyword evidence="2 8" id="KW-0819">tRNA processing</keyword>
<dbReference type="Gene3D" id="3.60.15.10">
    <property type="entry name" value="Ribonuclease Z/Hydroxyacylglutathione hydrolase-like"/>
    <property type="match status" value="1"/>
</dbReference>
<feature type="binding site" evidence="8">
    <location>
        <position position="209"/>
    </location>
    <ligand>
        <name>Zn(2+)</name>
        <dbReference type="ChEBI" id="CHEBI:29105"/>
        <label>1</label>
        <note>catalytic</note>
    </ligand>
</feature>
<dbReference type="EMBL" id="JAAOCA010000009">
    <property type="protein sequence ID" value="MBD1598824.1"/>
    <property type="molecule type" value="Genomic_DNA"/>
</dbReference>
<dbReference type="Proteomes" id="UP000805841">
    <property type="component" value="Unassembled WGS sequence"/>
</dbReference>
<feature type="binding site" evidence="8">
    <location>
        <position position="62"/>
    </location>
    <ligand>
        <name>Zn(2+)</name>
        <dbReference type="ChEBI" id="CHEBI:29105"/>
        <label>1</label>
        <note>catalytic</note>
    </ligand>
</feature>
<dbReference type="CDD" id="cd07717">
    <property type="entry name" value="RNaseZ_ZiPD-like_MBL-fold"/>
    <property type="match status" value="1"/>
</dbReference>
<organism evidence="9 10">
    <name type="scientific">Pseudomonas typographi</name>
    <dbReference type="NCBI Taxonomy" id="2715964"/>
    <lineage>
        <taxon>Bacteria</taxon>
        <taxon>Pseudomonadati</taxon>
        <taxon>Pseudomonadota</taxon>
        <taxon>Gammaproteobacteria</taxon>
        <taxon>Pseudomonadales</taxon>
        <taxon>Pseudomonadaceae</taxon>
        <taxon>Pseudomonas</taxon>
    </lineage>
</organism>
<comment type="subunit">
    <text evidence="1 8">Homodimer.</text>
</comment>
<evidence type="ECO:0000313" key="10">
    <source>
        <dbReference type="Proteomes" id="UP000805841"/>
    </source>
</evidence>
<comment type="caution">
    <text evidence="9">The sequence shown here is derived from an EMBL/GenBank/DDBJ whole genome shotgun (WGS) entry which is preliminary data.</text>
</comment>
<dbReference type="PANTHER" id="PTHR46018">
    <property type="entry name" value="ZINC PHOSPHODIESTERASE ELAC PROTEIN 1"/>
    <property type="match status" value="1"/>
</dbReference>
<comment type="function">
    <text evidence="8">Zinc phosphodiesterase, which displays some tRNA 3'-processing endonuclease activity. Probably involved in tRNA maturation, by removing a 3'-trailer from precursor tRNA.</text>
</comment>
<evidence type="ECO:0000256" key="6">
    <source>
        <dbReference type="ARBA" id="ARBA00022801"/>
    </source>
</evidence>
<dbReference type="PANTHER" id="PTHR46018:SF2">
    <property type="entry name" value="ZINC PHOSPHODIESTERASE ELAC PROTEIN 1"/>
    <property type="match status" value="1"/>
</dbReference>
<dbReference type="RefSeq" id="WP_190419536.1">
    <property type="nucleotide sequence ID" value="NZ_JAAOCA010000009.1"/>
</dbReference>
<dbReference type="InterPro" id="IPR013471">
    <property type="entry name" value="RNase_Z/BN"/>
</dbReference>
<evidence type="ECO:0000256" key="5">
    <source>
        <dbReference type="ARBA" id="ARBA00022759"/>
    </source>
</evidence>
<keyword evidence="6 8" id="KW-0378">Hydrolase</keyword>
<name>A0ABR7Z0D4_9PSED</name>
<proteinExistence type="inferred from homology"/>
<feature type="binding site" evidence="8">
    <location>
        <position position="268"/>
    </location>
    <ligand>
        <name>Zn(2+)</name>
        <dbReference type="ChEBI" id="CHEBI:29105"/>
        <label>2</label>
        <note>catalytic</note>
    </ligand>
</feature>
<comment type="cofactor">
    <cofactor evidence="8">
        <name>Zn(2+)</name>
        <dbReference type="ChEBI" id="CHEBI:29105"/>
    </cofactor>
    <text evidence="8">Binds 2 Zn(2+) ions.</text>
</comment>
<dbReference type="InterPro" id="IPR036866">
    <property type="entry name" value="RibonucZ/Hydroxyglut_hydro"/>
</dbReference>
<feature type="binding site" evidence="8">
    <location>
        <position position="139"/>
    </location>
    <ligand>
        <name>Zn(2+)</name>
        <dbReference type="ChEBI" id="CHEBI:29105"/>
        <label>1</label>
        <note>catalytic</note>
    </ligand>
</feature>
<feature type="binding site" evidence="8">
    <location>
        <position position="64"/>
    </location>
    <ligand>
        <name>Zn(2+)</name>
        <dbReference type="ChEBI" id="CHEBI:29105"/>
        <label>1</label>
        <note>catalytic</note>
    </ligand>
</feature>
<feature type="binding site" evidence="8">
    <location>
        <position position="67"/>
    </location>
    <ligand>
        <name>Zn(2+)</name>
        <dbReference type="ChEBI" id="CHEBI:29105"/>
        <label>2</label>
        <note>catalytic</note>
    </ligand>
</feature>
<evidence type="ECO:0000313" key="9">
    <source>
        <dbReference type="EMBL" id="MBD1598824.1"/>
    </source>
</evidence>